<dbReference type="AlphaFoldDB" id="A0A0E9PKE3"/>
<reference evidence="1" key="2">
    <citation type="journal article" date="2015" name="Fish Shellfish Immunol.">
        <title>Early steps in the European eel (Anguilla anguilla)-Vibrio vulnificus interaction in the gills: Role of the RtxA13 toxin.</title>
        <authorList>
            <person name="Callol A."/>
            <person name="Pajuelo D."/>
            <person name="Ebbesson L."/>
            <person name="Teles M."/>
            <person name="MacKenzie S."/>
            <person name="Amaro C."/>
        </authorList>
    </citation>
    <scope>NUCLEOTIDE SEQUENCE</scope>
</reference>
<protein>
    <submittedName>
        <fullName evidence="1">Uncharacterized protein</fullName>
    </submittedName>
</protein>
<proteinExistence type="predicted"/>
<organism evidence="1">
    <name type="scientific">Anguilla anguilla</name>
    <name type="common">European freshwater eel</name>
    <name type="synonym">Muraena anguilla</name>
    <dbReference type="NCBI Taxonomy" id="7936"/>
    <lineage>
        <taxon>Eukaryota</taxon>
        <taxon>Metazoa</taxon>
        <taxon>Chordata</taxon>
        <taxon>Craniata</taxon>
        <taxon>Vertebrata</taxon>
        <taxon>Euteleostomi</taxon>
        <taxon>Actinopterygii</taxon>
        <taxon>Neopterygii</taxon>
        <taxon>Teleostei</taxon>
        <taxon>Anguilliformes</taxon>
        <taxon>Anguillidae</taxon>
        <taxon>Anguilla</taxon>
    </lineage>
</organism>
<accession>A0A0E9PKE3</accession>
<dbReference type="EMBL" id="GBXM01103840">
    <property type="protein sequence ID" value="JAH04737.1"/>
    <property type="molecule type" value="Transcribed_RNA"/>
</dbReference>
<evidence type="ECO:0000313" key="1">
    <source>
        <dbReference type="EMBL" id="JAH04737.1"/>
    </source>
</evidence>
<reference evidence="1" key="1">
    <citation type="submission" date="2014-11" db="EMBL/GenBank/DDBJ databases">
        <authorList>
            <person name="Amaro Gonzalez C."/>
        </authorList>
    </citation>
    <scope>NUCLEOTIDE SEQUENCE</scope>
</reference>
<name>A0A0E9PKE3_ANGAN</name>
<sequence length="79" mass="9046">MEAGHLGQFMLLFSRGKKLSKVMTNQNKNQKGTWLTFRAIQWPWCTCGVQWPTALPMHPAFQGSQLNDLHNLAIRAFSE</sequence>